<feature type="domain" description="Integrase catalytic" evidence="1">
    <location>
        <begin position="128"/>
        <end position="304"/>
    </location>
</feature>
<dbReference type="InterPro" id="IPR001584">
    <property type="entry name" value="Integrase_cat-core"/>
</dbReference>
<dbReference type="GO" id="GO:0015074">
    <property type="term" value="P:DNA integration"/>
    <property type="evidence" value="ECO:0007669"/>
    <property type="project" value="InterPro"/>
</dbReference>
<dbReference type="RefSeq" id="WP_317165478.1">
    <property type="nucleotide sequence ID" value="NZ_WRXN01000039.1"/>
</dbReference>
<dbReference type="Proteomes" id="UP000461730">
    <property type="component" value="Unassembled WGS sequence"/>
</dbReference>
<dbReference type="GO" id="GO:0003676">
    <property type="term" value="F:nucleic acid binding"/>
    <property type="evidence" value="ECO:0007669"/>
    <property type="project" value="InterPro"/>
</dbReference>
<dbReference type="Gene3D" id="3.30.420.10">
    <property type="entry name" value="Ribonuclease H-like superfamily/Ribonuclease H"/>
    <property type="match status" value="1"/>
</dbReference>
<name>A0A7K1UE22_9BACT</name>
<comment type="caution">
    <text evidence="2">The sequence shown here is derived from an EMBL/GenBank/DDBJ whole genome shotgun (WGS) entry which is preliminary data.</text>
</comment>
<gene>
    <name evidence="2" type="ORF">GO493_30640</name>
</gene>
<sequence>MNYLNKLMTYQRIHQLYRDKHSIRSISRITGLNWRTIKLQLSMSEEEFLVISQQKKGRKKILLEFEDFVFNRLRRFPDTTSAQIHDLLKEHFPDFGSISPKTVYNFVMAIRAKYSLSLEEPTRQYQMVAELPYGQQAQVDFGFYNMRTSEGKSRKVQFFCMSLSRSRYKYVLFTDRPFTTITVIEAHERAFCYFGGMPQELVYDQDRLFMVDENWGDLILTDHFRKYISHRPLKTYFCRAADPQSKGKIENVVKYVKRNFLYGRFFKDIQLLNEEVLAWLKRTANASIHGTTKLIPAEEMENEVTFLYPYNPVQMMEPEYSSYAVRKDNTISWKSNFYSLPLGTYKDRQSRVLVIREEQELVILSMEKQELCRHIISPLKGQKILQTDHGRDKSRAIMEMMQEFANLFTDQKEALGWIFQLKTDKPRYIRDQIQLLKTIVNKLEPALALDTLYYCSQYHIYSASDFKSVAEHLGRLQQPEIITPVTTTNNPLTAPVQQKANAEPARSKLINYDIIFN</sequence>
<dbReference type="InterPro" id="IPR012337">
    <property type="entry name" value="RNaseH-like_sf"/>
</dbReference>
<dbReference type="PANTHER" id="PTHR35004">
    <property type="entry name" value="TRANSPOSASE RV3428C-RELATED"/>
    <property type="match status" value="1"/>
</dbReference>
<evidence type="ECO:0000259" key="1">
    <source>
        <dbReference type="PROSITE" id="PS50994"/>
    </source>
</evidence>
<evidence type="ECO:0000313" key="2">
    <source>
        <dbReference type="EMBL" id="MVT12647.1"/>
    </source>
</evidence>
<protein>
    <submittedName>
        <fullName evidence="2">IS21 family transposase</fullName>
    </submittedName>
</protein>
<proteinExistence type="predicted"/>
<dbReference type="AlphaFoldDB" id="A0A7K1UE22"/>
<dbReference type="NCBIfam" id="NF033546">
    <property type="entry name" value="transpos_IS21"/>
    <property type="match status" value="1"/>
</dbReference>
<accession>A0A7K1UE22</accession>
<keyword evidence="3" id="KW-1185">Reference proteome</keyword>
<dbReference type="PROSITE" id="PS50994">
    <property type="entry name" value="INTEGRASE"/>
    <property type="match status" value="1"/>
</dbReference>
<dbReference type="InterPro" id="IPR036397">
    <property type="entry name" value="RNaseH_sf"/>
</dbReference>
<dbReference type="PANTHER" id="PTHR35004:SF6">
    <property type="entry name" value="TRANSPOSASE"/>
    <property type="match status" value="1"/>
</dbReference>
<reference evidence="2 3" key="1">
    <citation type="submission" date="2019-12" db="EMBL/GenBank/DDBJ databases">
        <title>Chitinophaga sp. strain ysch24 (GDMCC 1.1355), whole genome shotgun sequence.</title>
        <authorList>
            <person name="Zhang X."/>
        </authorList>
    </citation>
    <scope>NUCLEOTIDE SEQUENCE [LARGE SCALE GENOMIC DNA]</scope>
    <source>
        <strain evidence="3">ysch24</strain>
    </source>
</reference>
<dbReference type="SUPFAM" id="SSF53098">
    <property type="entry name" value="Ribonuclease H-like"/>
    <property type="match status" value="1"/>
</dbReference>
<organism evidence="2 3">
    <name type="scientific">Chitinophaga tropicalis</name>
    <dbReference type="NCBI Taxonomy" id="2683588"/>
    <lineage>
        <taxon>Bacteria</taxon>
        <taxon>Pseudomonadati</taxon>
        <taxon>Bacteroidota</taxon>
        <taxon>Chitinophagia</taxon>
        <taxon>Chitinophagales</taxon>
        <taxon>Chitinophagaceae</taxon>
        <taxon>Chitinophaga</taxon>
    </lineage>
</organism>
<dbReference type="EMBL" id="WRXN01000039">
    <property type="protein sequence ID" value="MVT12647.1"/>
    <property type="molecule type" value="Genomic_DNA"/>
</dbReference>
<evidence type="ECO:0000313" key="3">
    <source>
        <dbReference type="Proteomes" id="UP000461730"/>
    </source>
</evidence>